<gene>
    <name evidence="1" type="ORF">E5329_09985</name>
</gene>
<comment type="caution">
    <text evidence="1">The sequence shown here is derived from an EMBL/GenBank/DDBJ whole genome shotgun (WGS) entry which is preliminary data.</text>
</comment>
<sequence>MVLGAGVYQVPLIKQAKSMGIETLVVSVPGNYPGFAFGDKIYYEDTRDYEKILEIARNEQIDGIVTTGTDVAVVTIGKVCDALGLSGLSFEAGKTATDKMLMKQKYEEYGVRTARYRRISLMGAEKEKQQDSHSRFENQDKDSKFIEYLEKELEGLQFPLIFKAVDTSGSRGIVKAEDSSKFVEAYRAVRENTRKDYFIVEEFLEGEEFGAQSFVCRGEVQFILPHGDYVFQGDTGVPIGHWAPYELEQSVIEDAKEQLQKAVKAMGLDNCALNADFILSGGKPYVLEIGGRAGATCLTELVSLYYGYNYYEKIIQAALGLPVDFASEKACPNVGMLLRSENTGVIQEIVNRNDREDKQIVEIQFDYQVGDEVQAFRVGPHRIGHVVVQADTLEEAKHKMEEALGNIEVWVSIP</sequence>
<organism evidence="1 2">
    <name type="scientific">Petralouisia muris</name>
    <dbReference type="NCBI Taxonomy" id="3032872"/>
    <lineage>
        <taxon>Bacteria</taxon>
        <taxon>Bacillati</taxon>
        <taxon>Bacillota</taxon>
        <taxon>Clostridia</taxon>
        <taxon>Lachnospirales</taxon>
        <taxon>Lachnospiraceae</taxon>
        <taxon>Petralouisia</taxon>
    </lineage>
</organism>
<proteinExistence type="predicted"/>
<reference evidence="1" key="1">
    <citation type="submission" date="2019-04" db="EMBL/GenBank/DDBJ databases">
        <title>Microbes associate with the intestines of laboratory mice.</title>
        <authorList>
            <person name="Navarre W."/>
            <person name="Wong E."/>
            <person name="Huang K."/>
            <person name="Tropini C."/>
            <person name="Ng K."/>
            <person name="Yu B."/>
        </authorList>
    </citation>
    <scope>NUCLEOTIDE SEQUENCE</scope>
    <source>
        <strain evidence="1">NM01_1-7b</strain>
    </source>
</reference>
<keyword evidence="2" id="KW-1185">Reference proteome</keyword>
<protein>
    <submittedName>
        <fullName evidence="1">ATP-grasp domain-containing protein</fullName>
    </submittedName>
</protein>
<evidence type="ECO:0000313" key="2">
    <source>
        <dbReference type="Proteomes" id="UP000304953"/>
    </source>
</evidence>
<evidence type="ECO:0000313" key="1">
    <source>
        <dbReference type="EMBL" id="TGY96408.1"/>
    </source>
</evidence>
<dbReference type="Proteomes" id="UP000304953">
    <property type="component" value="Unassembled WGS sequence"/>
</dbReference>
<name>A0AC61RWW1_9FIRM</name>
<accession>A0AC61RWW1</accession>
<dbReference type="EMBL" id="SRYA01000017">
    <property type="protein sequence ID" value="TGY96408.1"/>
    <property type="molecule type" value="Genomic_DNA"/>
</dbReference>